<accession>A0A830HVT1</accession>
<proteinExistence type="predicted"/>
<dbReference type="InterPro" id="IPR036188">
    <property type="entry name" value="FAD/NAD-bd_sf"/>
</dbReference>
<protein>
    <recommendedName>
        <fullName evidence="4">Amine oxidase domain-containing protein</fullName>
    </recommendedName>
</protein>
<dbReference type="PANTHER" id="PTHR16128">
    <property type="entry name" value="FAD/NAD(P)-BINDING OXIDOREDUCTASE FAMILY PROTEIN"/>
    <property type="match status" value="1"/>
</dbReference>
<dbReference type="SUPFAM" id="SSF51905">
    <property type="entry name" value="FAD/NAD(P)-binding domain"/>
    <property type="match status" value="1"/>
</dbReference>
<keyword evidence="3" id="KW-1185">Reference proteome</keyword>
<dbReference type="Gene3D" id="3.50.50.60">
    <property type="entry name" value="FAD/NAD(P)-binding domain"/>
    <property type="match status" value="1"/>
</dbReference>
<dbReference type="AlphaFoldDB" id="A0A830HVT1"/>
<dbReference type="OrthoDB" id="2161133at2759"/>
<reference evidence="2" key="1">
    <citation type="submission" date="2020-10" db="EMBL/GenBank/DDBJ databases">
        <title>Unveiling of a novel bifunctional photoreceptor, Dualchrome1, isolated from a cosmopolitan green alga.</title>
        <authorList>
            <person name="Suzuki S."/>
            <person name="Kawachi M."/>
        </authorList>
    </citation>
    <scope>NUCLEOTIDE SEQUENCE</scope>
    <source>
        <strain evidence="2">NIES 2893</strain>
    </source>
</reference>
<dbReference type="EMBL" id="BNJQ01000034">
    <property type="protein sequence ID" value="GHP11344.1"/>
    <property type="molecule type" value="Genomic_DNA"/>
</dbReference>
<dbReference type="PANTHER" id="PTHR16128:SF5">
    <property type="entry name" value="FAD_NAD(P)-BINDING OXIDOREDUCTASE FAMILY PROTEIN"/>
    <property type="match status" value="1"/>
</dbReference>
<dbReference type="Pfam" id="PF13450">
    <property type="entry name" value="NAD_binding_8"/>
    <property type="match status" value="1"/>
</dbReference>
<evidence type="ECO:0000256" key="1">
    <source>
        <dbReference type="SAM" id="MobiDB-lite"/>
    </source>
</evidence>
<evidence type="ECO:0008006" key="4">
    <source>
        <dbReference type="Google" id="ProtNLM"/>
    </source>
</evidence>
<dbReference type="Gene3D" id="3.90.660.10">
    <property type="match status" value="1"/>
</dbReference>
<name>A0A830HVT1_9CHLO</name>
<evidence type="ECO:0000313" key="3">
    <source>
        <dbReference type="Proteomes" id="UP000660262"/>
    </source>
</evidence>
<sequence>MESLLSRRFPFLPRLASASTRRPPRASSRSGGLSRDPSGSHVVVVGGGLAAAGIASSLSRLAPNATVTILDAGRTVGGRTASLTPREFTFDHGTQYISAKPNCPLTNDIAPLVDANFADYWDDTRVGALSTLDLDSFTPLQNKQLLVGVPSNTAIVHGLLATHAPHATVENSSTVVELVRRDDETWRVLVRVREGGHVWYRPMNADVVLLAVPAGRAVKLLRDAGAEHLADVAANVKYTKSLALVVAFDQTLGLNFNGATLPPEARGLAWVGNDSSKPGRTRADGAECWVAHATPEWSDVHSGADPSEVGAEMLDAFRAVLRIHSEMSTAHCRAFEWGAAFPINAVDSPTFDAAWALGVAGDWTAGPRAADAYRSGLQLGSLAAEHLE</sequence>
<organism evidence="2 3">
    <name type="scientific">Pycnococcus provasolii</name>
    <dbReference type="NCBI Taxonomy" id="41880"/>
    <lineage>
        <taxon>Eukaryota</taxon>
        <taxon>Viridiplantae</taxon>
        <taxon>Chlorophyta</taxon>
        <taxon>Pseudoscourfieldiophyceae</taxon>
        <taxon>Pseudoscourfieldiales</taxon>
        <taxon>Pycnococcaceae</taxon>
        <taxon>Pycnococcus</taxon>
    </lineage>
</organism>
<evidence type="ECO:0000313" key="2">
    <source>
        <dbReference type="EMBL" id="GHP11344.1"/>
    </source>
</evidence>
<gene>
    <name evidence="2" type="ORF">PPROV_001007200</name>
</gene>
<dbReference type="Proteomes" id="UP000660262">
    <property type="component" value="Unassembled WGS sequence"/>
</dbReference>
<feature type="region of interest" description="Disordered" evidence="1">
    <location>
        <begin position="16"/>
        <end position="39"/>
    </location>
</feature>
<comment type="caution">
    <text evidence="2">The sequence shown here is derived from an EMBL/GenBank/DDBJ whole genome shotgun (WGS) entry which is preliminary data.</text>
</comment>